<accession>A0A916TQ99</accession>
<keyword evidence="2" id="KW-0408">Iron</keyword>
<protein>
    <submittedName>
        <fullName evidence="3">Cytochrome P450</fullName>
    </submittedName>
</protein>
<dbReference type="AlphaFoldDB" id="A0A916TQ99"/>
<dbReference type="Gene3D" id="1.10.630.10">
    <property type="entry name" value="Cytochrome P450"/>
    <property type="match status" value="1"/>
</dbReference>
<name>A0A916TQ99_9SPHN</name>
<evidence type="ECO:0000313" key="3">
    <source>
        <dbReference type="EMBL" id="GGB91068.1"/>
    </source>
</evidence>
<dbReference type="PROSITE" id="PS00086">
    <property type="entry name" value="CYTOCHROME_P450"/>
    <property type="match status" value="1"/>
</dbReference>
<dbReference type="Pfam" id="PF00067">
    <property type="entry name" value="p450"/>
    <property type="match status" value="1"/>
</dbReference>
<dbReference type="Proteomes" id="UP000608154">
    <property type="component" value="Unassembled WGS sequence"/>
</dbReference>
<dbReference type="GO" id="GO:0006707">
    <property type="term" value="P:cholesterol catabolic process"/>
    <property type="evidence" value="ECO:0007669"/>
    <property type="project" value="TreeGrafter"/>
</dbReference>
<dbReference type="EMBL" id="BMHK01000003">
    <property type="protein sequence ID" value="GGB91068.1"/>
    <property type="molecule type" value="Genomic_DNA"/>
</dbReference>
<reference evidence="3" key="1">
    <citation type="journal article" date="2014" name="Int. J. Syst. Evol. Microbiol.">
        <title>Complete genome sequence of Corynebacterium casei LMG S-19264T (=DSM 44701T), isolated from a smear-ripened cheese.</title>
        <authorList>
            <consortium name="US DOE Joint Genome Institute (JGI-PGF)"/>
            <person name="Walter F."/>
            <person name="Albersmeier A."/>
            <person name="Kalinowski J."/>
            <person name="Ruckert C."/>
        </authorList>
    </citation>
    <scope>NUCLEOTIDE SEQUENCE</scope>
    <source>
        <strain evidence="3">CGMCC 1.15095</strain>
    </source>
</reference>
<dbReference type="InterPro" id="IPR036396">
    <property type="entry name" value="Cyt_P450_sf"/>
</dbReference>
<dbReference type="GO" id="GO:0005506">
    <property type="term" value="F:iron ion binding"/>
    <property type="evidence" value="ECO:0007669"/>
    <property type="project" value="InterPro"/>
</dbReference>
<dbReference type="InterPro" id="IPR017972">
    <property type="entry name" value="Cyt_P450_CS"/>
</dbReference>
<evidence type="ECO:0000256" key="1">
    <source>
        <dbReference type="ARBA" id="ARBA00010617"/>
    </source>
</evidence>
<sequence>MQTISELDLGHLPIETPEFCTDPSPWIEKARARHPWLATCNLGPVFISYRAIDDVMRMDDSLKMPGGEIVDLMGARGTGWGDFAEEMMLVRSGKDHARLRSSVSAAFGPNNVKRMRPVITGTISALLDEWAPRGAFDFAVFAANFPVRVMFGLIGGDVTKLPGIISSLEVQGSSFNMIVEDMPKIEAAYQVLWRFVDELIAERGPDAGKGDLLDDLIAASTRGELTGKELRQMLVFLFSAGYDTSKNLLTLLMNSMIEYPAIWERCAEDHDYCRKVVREQLRLTSPSNTYRVTTRDIVYRDVLIPKDTMLLFPLGISGRDPEVFSDPLGFDPDRPDRTAPLAFGRGMHICLGQFLAQANVEEGTHLIAQRLRRPRHTAPPTWRSFAGVWGIRSLPIAFDPSPFREAA</sequence>
<keyword evidence="2" id="KW-0560">Oxidoreductase</keyword>
<keyword evidence="4" id="KW-1185">Reference proteome</keyword>
<dbReference type="GO" id="GO:0008395">
    <property type="term" value="F:steroid hydroxylase activity"/>
    <property type="evidence" value="ECO:0007669"/>
    <property type="project" value="TreeGrafter"/>
</dbReference>
<comment type="caution">
    <text evidence="3">The sequence shown here is derived from an EMBL/GenBank/DDBJ whole genome shotgun (WGS) entry which is preliminary data.</text>
</comment>
<keyword evidence="2" id="KW-0503">Monooxygenase</keyword>
<proteinExistence type="inferred from homology"/>
<dbReference type="GO" id="GO:0036199">
    <property type="term" value="F:cholest-4-en-3-one 26-monooxygenase activity"/>
    <property type="evidence" value="ECO:0007669"/>
    <property type="project" value="TreeGrafter"/>
</dbReference>
<dbReference type="GO" id="GO:0020037">
    <property type="term" value="F:heme binding"/>
    <property type="evidence" value="ECO:0007669"/>
    <property type="project" value="InterPro"/>
</dbReference>
<dbReference type="RefSeq" id="WP_188768417.1">
    <property type="nucleotide sequence ID" value="NZ_BMHK01000003.1"/>
</dbReference>
<evidence type="ECO:0000313" key="4">
    <source>
        <dbReference type="Proteomes" id="UP000608154"/>
    </source>
</evidence>
<organism evidence="3 4">
    <name type="scientific">Novosphingobium endophyticum</name>
    <dbReference type="NCBI Taxonomy" id="1955250"/>
    <lineage>
        <taxon>Bacteria</taxon>
        <taxon>Pseudomonadati</taxon>
        <taxon>Pseudomonadota</taxon>
        <taxon>Alphaproteobacteria</taxon>
        <taxon>Sphingomonadales</taxon>
        <taxon>Sphingomonadaceae</taxon>
        <taxon>Novosphingobium</taxon>
    </lineage>
</organism>
<keyword evidence="2" id="KW-0479">Metal-binding</keyword>
<dbReference type="PANTHER" id="PTHR46696:SF4">
    <property type="entry name" value="BIOTIN BIOSYNTHESIS CYTOCHROME P450"/>
    <property type="match status" value="1"/>
</dbReference>
<gene>
    <name evidence="3" type="ORF">GCM10011494_06790</name>
</gene>
<dbReference type="PANTHER" id="PTHR46696">
    <property type="entry name" value="P450, PUTATIVE (EUROFUNG)-RELATED"/>
    <property type="match status" value="1"/>
</dbReference>
<dbReference type="InterPro" id="IPR001128">
    <property type="entry name" value="Cyt_P450"/>
</dbReference>
<reference evidence="3" key="2">
    <citation type="submission" date="2020-09" db="EMBL/GenBank/DDBJ databases">
        <authorList>
            <person name="Sun Q."/>
            <person name="Zhou Y."/>
        </authorList>
    </citation>
    <scope>NUCLEOTIDE SEQUENCE</scope>
    <source>
        <strain evidence="3">CGMCC 1.15095</strain>
    </source>
</reference>
<evidence type="ECO:0000256" key="2">
    <source>
        <dbReference type="RuleBase" id="RU000461"/>
    </source>
</evidence>
<dbReference type="InterPro" id="IPR002397">
    <property type="entry name" value="Cyt_P450_B"/>
</dbReference>
<keyword evidence="2" id="KW-0349">Heme</keyword>
<comment type="similarity">
    <text evidence="1 2">Belongs to the cytochrome P450 family.</text>
</comment>
<dbReference type="SUPFAM" id="SSF48264">
    <property type="entry name" value="Cytochrome P450"/>
    <property type="match status" value="1"/>
</dbReference>
<dbReference type="PRINTS" id="PR00359">
    <property type="entry name" value="BP450"/>
</dbReference>